<evidence type="ECO:0000256" key="7">
    <source>
        <dbReference type="ARBA" id="ARBA00024731"/>
    </source>
</evidence>
<evidence type="ECO:0000256" key="1">
    <source>
        <dbReference type="ARBA" id="ARBA00004496"/>
    </source>
</evidence>
<dbReference type="AlphaFoldDB" id="A0AAD2D8Y9"/>
<dbReference type="InterPro" id="IPR005517">
    <property type="entry name" value="Transl_elong_EFG/EF2_IV"/>
</dbReference>
<dbReference type="Gene3D" id="3.30.70.870">
    <property type="entry name" value="Elongation Factor G (Translational Gtpase), domain 3"/>
    <property type="match status" value="1"/>
</dbReference>
<feature type="compositionally biased region" description="Acidic residues" evidence="8">
    <location>
        <begin position="340"/>
        <end position="352"/>
    </location>
</feature>
<dbReference type="PANTHER" id="PTHR42908:SF3">
    <property type="entry name" value="ELONGATION FACTOR-LIKE GTPASE 1"/>
    <property type="match status" value="1"/>
</dbReference>
<dbReference type="GO" id="GO:1990904">
    <property type="term" value="C:ribonucleoprotein complex"/>
    <property type="evidence" value="ECO:0007669"/>
    <property type="project" value="TreeGrafter"/>
</dbReference>
<dbReference type="InterPro" id="IPR004161">
    <property type="entry name" value="EFTu-like_2"/>
</dbReference>
<dbReference type="NCBIfam" id="TIGR00231">
    <property type="entry name" value="small_GTP"/>
    <property type="match status" value="1"/>
</dbReference>
<evidence type="ECO:0000313" key="10">
    <source>
        <dbReference type="EMBL" id="CAI2385312.1"/>
    </source>
</evidence>
<dbReference type="GO" id="GO:0003924">
    <property type="term" value="F:GTPase activity"/>
    <property type="evidence" value="ECO:0007669"/>
    <property type="project" value="InterPro"/>
</dbReference>
<name>A0AAD2D8Y9_EUPCR</name>
<dbReference type="Pfam" id="PF03144">
    <property type="entry name" value="GTP_EFTU_D2"/>
    <property type="match status" value="1"/>
</dbReference>
<dbReference type="InterPro" id="IPR027417">
    <property type="entry name" value="P-loop_NTPase"/>
</dbReference>
<dbReference type="SUPFAM" id="SSF54211">
    <property type="entry name" value="Ribosomal protein S5 domain 2-like"/>
    <property type="match status" value="1"/>
</dbReference>
<accession>A0AAD2D8Y9</accession>
<feature type="domain" description="Tr-type G" evidence="9">
    <location>
        <begin position="16"/>
        <end position="235"/>
    </location>
</feature>
<comment type="caution">
    <text evidence="10">The sequence shown here is derived from an EMBL/GenBank/DDBJ whole genome shotgun (WGS) entry which is preliminary data.</text>
</comment>
<gene>
    <name evidence="10" type="ORF">ECRASSUSDP1_LOCUS26868</name>
</gene>
<protein>
    <recommendedName>
        <fullName evidence="2">Elongation factor 2</fullName>
    </recommendedName>
</protein>
<dbReference type="InterPro" id="IPR031157">
    <property type="entry name" value="G_TR_CS"/>
</dbReference>
<dbReference type="Gene3D" id="3.40.50.300">
    <property type="entry name" value="P-loop containing nucleotide triphosphate hydrolases"/>
    <property type="match status" value="1"/>
</dbReference>
<dbReference type="EMBL" id="CAMPGE010027701">
    <property type="protein sequence ID" value="CAI2385312.1"/>
    <property type="molecule type" value="Genomic_DNA"/>
</dbReference>
<dbReference type="InterPro" id="IPR000640">
    <property type="entry name" value="EFG_V-like"/>
</dbReference>
<proteinExistence type="predicted"/>
<dbReference type="SMART" id="SM00889">
    <property type="entry name" value="EFG_IV"/>
    <property type="match status" value="1"/>
</dbReference>
<keyword evidence="11" id="KW-1185">Reference proteome</keyword>
<dbReference type="InterPro" id="IPR005225">
    <property type="entry name" value="Small_GTP-bd"/>
</dbReference>
<dbReference type="Proteomes" id="UP001295684">
    <property type="component" value="Unassembled WGS sequence"/>
</dbReference>
<dbReference type="Pfam" id="PF00009">
    <property type="entry name" value="GTP_EFTU"/>
    <property type="match status" value="1"/>
</dbReference>
<dbReference type="CDD" id="cd01681">
    <property type="entry name" value="aeEF2_snRNP_like_IV"/>
    <property type="match status" value="1"/>
</dbReference>
<dbReference type="SUPFAM" id="SSF50447">
    <property type="entry name" value="Translation proteins"/>
    <property type="match status" value="1"/>
</dbReference>
<dbReference type="Pfam" id="PF14492">
    <property type="entry name" value="EFG_III"/>
    <property type="match status" value="1"/>
</dbReference>
<dbReference type="SMART" id="SM00838">
    <property type="entry name" value="EFG_C"/>
    <property type="match status" value="1"/>
</dbReference>
<dbReference type="InterPro" id="IPR041095">
    <property type="entry name" value="EFG_II"/>
</dbReference>
<evidence type="ECO:0000256" key="2">
    <source>
        <dbReference type="ARBA" id="ARBA00017891"/>
    </source>
</evidence>
<evidence type="ECO:0000256" key="8">
    <source>
        <dbReference type="SAM" id="MobiDB-lite"/>
    </source>
</evidence>
<dbReference type="SUPFAM" id="SSF52540">
    <property type="entry name" value="P-loop containing nucleoside triphosphate hydrolases"/>
    <property type="match status" value="1"/>
</dbReference>
<reference evidence="10" key="1">
    <citation type="submission" date="2023-07" db="EMBL/GenBank/DDBJ databases">
        <authorList>
            <consortium name="AG Swart"/>
            <person name="Singh M."/>
            <person name="Singh A."/>
            <person name="Seah K."/>
            <person name="Emmerich C."/>
        </authorList>
    </citation>
    <scope>NUCLEOTIDE SEQUENCE</scope>
    <source>
        <strain evidence="10">DP1</strain>
    </source>
</reference>
<keyword evidence="3" id="KW-0963">Cytoplasm</keyword>
<dbReference type="GO" id="GO:0003746">
    <property type="term" value="F:translation elongation factor activity"/>
    <property type="evidence" value="ECO:0007669"/>
    <property type="project" value="TreeGrafter"/>
</dbReference>
<dbReference type="GO" id="GO:0005525">
    <property type="term" value="F:GTP binding"/>
    <property type="evidence" value="ECO:0007669"/>
    <property type="project" value="UniProtKB-KW"/>
</dbReference>
<dbReference type="SUPFAM" id="SSF54980">
    <property type="entry name" value="EF-G C-terminal domain-like"/>
    <property type="match status" value="2"/>
</dbReference>
<dbReference type="PROSITE" id="PS00301">
    <property type="entry name" value="G_TR_1"/>
    <property type="match status" value="1"/>
</dbReference>
<dbReference type="Gene3D" id="2.40.30.10">
    <property type="entry name" value="Translation factors"/>
    <property type="match status" value="1"/>
</dbReference>
<dbReference type="FunFam" id="3.40.50.300:FF:000058">
    <property type="entry name" value="Translation elongation factor 2"/>
    <property type="match status" value="1"/>
</dbReference>
<evidence type="ECO:0000256" key="5">
    <source>
        <dbReference type="ARBA" id="ARBA00022917"/>
    </source>
</evidence>
<dbReference type="FunFam" id="3.30.70.870:FF:000002">
    <property type="entry name" value="Translation elongation factor 2"/>
    <property type="match status" value="1"/>
</dbReference>
<dbReference type="InterPro" id="IPR020568">
    <property type="entry name" value="Ribosomal_Su5_D2-typ_SF"/>
</dbReference>
<keyword evidence="5" id="KW-0648">Protein biosynthesis</keyword>
<dbReference type="Pfam" id="PF03764">
    <property type="entry name" value="EFG_IV"/>
    <property type="match status" value="1"/>
</dbReference>
<feature type="region of interest" description="Disordered" evidence="8">
    <location>
        <begin position="332"/>
        <end position="359"/>
    </location>
</feature>
<keyword evidence="6" id="KW-0342">GTP-binding</keyword>
<comment type="function">
    <text evidence="7">Catalyzes the GTP-dependent ribosomal translocation step during translation elongation. During this step, the ribosome changes from the pre-translocational (PRE) to the post-translocational (POST) state as the newly formed A-site-bound peptidyl-tRNA and P-site-bound deacylated tRNA move to the P and E sites, respectively. Catalyzes the coordinated movement of the two tRNA molecules, the mRNA and conformational changes in the ribosome.</text>
</comment>
<dbReference type="PROSITE" id="PS51722">
    <property type="entry name" value="G_TR_2"/>
    <property type="match status" value="1"/>
</dbReference>
<dbReference type="InterPro" id="IPR014721">
    <property type="entry name" value="Ribsml_uS5_D2-typ_fold_subgr"/>
</dbReference>
<dbReference type="InterPro" id="IPR009000">
    <property type="entry name" value="Transl_B-barrel_sf"/>
</dbReference>
<dbReference type="CDD" id="cd04096">
    <property type="entry name" value="eEF2_snRNP_like_C"/>
    <property type="match status" value="1"/>
</dbReference>
<dbReference type="InterPro" id="IPR000795">
    <property type="entry name" value="T_Tr_GTP-bd_dom"/>
</dbReference>
<evidence type="ECO:0000256" key="4">
    <source>
        <dbReference type="ARBA" id="ARBA00022741"/>
    </source>
</evidence>
<sequence>MQGVLENLRNMIYEQDKIRNMTVIAHVDHGKTTLTDLLIAKSGMLSDSKAGTALKTDTLKEEQERGISIKATSISLYHETYEEEKKEEEVVLVPKPHIIHLIDSPGHIEFSSEVTASLRVTDGALVVVDYIEGVCTQTEMVLRQALSEKVKPVLLINKMDKGIKSEHDVDRFYDQCTKIINEVNYIISEFIDEEEYKIDPALGNVAYGSGYFGWAFTIPDMVKRYGKGASSKALTLKETKSYHKFVVSSLIKLTNSITEENYDATKKMLAKINIEIKEKCWEEEHSSDLLKIILKKWLNAADCILNMCVEHLPSPVEAQKIRIATIFRGKRTEEQKESEGDLEEEKEGEGSSEETKGNVDDDYVIESMEKCDPNGPTMIFISKLFPLDQGLVAFGRIFSGTVKVGDKVKVFNGEDPKPQIKTIKKVGICMGKDVESVGGMPCGNTIVLGGVDQALRKEGTIMSEDTTANTFKSMKFSVSPVVEVAVRCVKPTDQPKLVAGLKKLSQTESMVKIETKESGETVVAGSGDLHVEICLKSLKEYAKCEIIASEPTVSYRETVVGECESVLAKSSNKLNRLWVSCEPIGEELCKEIEENELLKCKKDEIQKILKDKFEFDQNEYRKLWSFGVGDAEANCVSDKTVGAQHMKDIKGNVLSGFNGVILNGPLTGEKIRGVRFNITDTKVHSDPVHRGGSQVVPMTGKVFKGALLSAQPRLQEPMFLCTVKTQEALRGDVYTALGNRRGKIVSDEYSNESTIVVQAHLPVAESFGFAEYLRDETSGRAFPEFSFSHWETMASDPLEEGSMANEIVKAIRKRKNLPEEVPVVDKFIDRL</sequence>
<evidence type="ECO:0000259" key="9">
    <source>
        <dbReference type="PROSITE" id="PS51722"/>
    </source>
</evidence>
<dbReference type="CDD" id="cd16268">
    <property type="entry name" value="EF2_II"/>
    <property type="match status" value="1"/>
</dbReference>
<keyword evidence="4" id="KW-0547">Nucleotide-binding</keyword>
<dbReference type="Pfam" id="PF00679">
    <property type="entry name" value="EFG_C"/>
    <property type="match status" value="1"/>
</dbReference>
<dbReference type="GO" id="GO:0005829">
    <property type="term" value="C:cytosol"/>
    <property type="evidence" value="ECO:0007669"/>
    <property type="project" value="TreeGrafter"/>
</dbReference>
<evidence type="ECO:0000256" key="3">
    <source>
        <dbReference type="ARBA" id="ARBA00022490"/>
    </source>
</evidence>
<organism evidence="10 11">
    <name type="scientific">Euplotes crassus</name>
    <dbReference type="NCBI Taxonomy" id="5936"/>
    <lineage>
        <taxon>Eukaryota</taxon>
        <taxon>Sar</taxon>
        <taxon>Alveolata</taxon>
        <taxon>Ciliophora</taxon>
        <taxon>Intramacronucleata</taxon>
        <taxon>Spirotrichea</taxon>
        <taxon>Hypotrichia</taxon>
        <taxon>Euplotida</taxon>
        <taxon>Euplotidae</taxon>
        <taxon>Moneuplotes</taxon>
    </lineage>
</organism>
<dbReference type="PANTHER" id="PTHR42908">
    <property type="entry name" value="TRANSLATION ELONGATION FACTOR-RELATED"/>
    <property type="match status" value="1"/>
</dbReference>
<dbReference type="Gene3D" id="3.30.230.10">
    <property type="match status" value="1"/>
</dbReference>
<evidence type="ECO:0000313" key="11">
    <source>
        <dbReference type="Proteomes" id="UP001295684"/>
    </source>
</evidence>
<evidence type="ECO:0000256" key="6">
    <source>
        <dbReference type="ARBA" id="ARBA00023134"/>
    </source>
</evidence>
<dbReference type="Gene3D" id="3.30.70.240">
    <property type="match status" value="1"/>
</dbReference>
<dbReference type="PRINTS" id="PR00315">
    <property type="entry name" value="ELONGATNFCT"/>
</dbReference>
<dbReference type="InterPro" id="IPR035647">
    <property type="entry name" value="EFG_III/V"/>
</dbReference>
<comment type="subcellular location">
    <subcellularLocation>
        <location evidence="1">Cytoplasm</location>
    </subcellularLocation>
</comment>